<dbReference type="RefSeq" id="XP_042994291.1">
    <property type="nucleotide sequence ID" value="XM_043138357.1"/>
</dbReference>
<reference evidence="2" key="1">
    <citation type="submission" date="2020-03" db="EMBL/GenBank/DDBJ databases">
        <title>A mixture of massive structural variations and highly conserved coding sequences in Ustilaginoidea virens genome.</title>
        <authorList>
            <person name="Zhang K."/>
            <person name="Zhao Z."/>
            <person name="Zhang Z."/>
            <person name="Li Y."/>
            <person name="Hsiang T."/>
            <person name="Sun W."/>
        </authorList>
    </citation>
    <scope>NUCLEOTIDE SEQUENCE</scope>
    <source>
        <strain evidence="2">UV-8b</strain>
    </source>
</reference>
<evidence type="ECO:0000313" key="3">
    <source>
        <dbReference type="Proteomes" id="UP000027002"/>
    </source>
</evidence>
<evidence type="ECO:0000313" key="2">
    <source>
        <dbReference type="EMBL" id="QUC16618.1"/>
    </source>
</evidence>
<sequence length="153" mass="15671">MGRIFLHLLTFLGLNICLLTGGANSANDCAGNILVNYQPLKVYCQDNTYVLTGAYTSTTCTDAQYITTATTQPPGGTLPGTAATAAATAAASAAPSPAVQCNPPGRVLGYALYGCVVSGAGFPGLGRVAATQMMSLQVCAASCTKRFFGVYKR</sequence>
<gene>
    <name evidence="2" type="ORF">UV8b_00859</name>
</gene>
<evidence type="ECO:0000256" key="1">
    <source>
        <dbReference type="SAM" id="SignalP"/>
    </source>
</evidence>
<organism evidence="2 3">
    <name type="scientific">Ustilaginoidea virens</name>
    <name type="common">Rice false smut fungus</name>
    <name type="synonym">Villosiclava virens</name>
    <dbReference type="NCBI Taxonomy" id="1159556"/>
    <lineage>
        <taxon>Eukaryota</taxon>
        <taxon>Fungi</taxon>
        <taxon>Dikarya</taxon>
        <taxon>Ascomycota</taxon>
        <taxon>Pezizomycotina</taxon>
        <taxon>Sordariomycetes</taxon>
        <taxon>Hypocreomycetidae</taxon>
        <taxon>Hypocreales</taxon>
        <taxon>Clavicipitaceae</taxon>
        <taxon>Ustilaginoidea</taxon>
    </lineage>
</organism>
<name>A0A8E5HJN3_USTVR</name>
<keyword evidence="1" id="KW-0732">Signal</keyword>
<dbReference type="KEGG" id="uvi:66061637"/>
<dbReference type="AlphaFoldDB" id="A0A8E5HJN3"/>
<dbReference type="Proteomes" id="UP000027002">
    <property type="component" value="Chromosome 1"/>
</dbReference>
<protein>
    <submittedName>
        <fullName evidence="2">Uncharacterized protein</fullName>
    </submittedName>
</protein>
<dbReference type="EMBL" id="CP072753">
    <property type="protein sequence ID" value="QUC16618.1"/>
    <property type="molecule type" value="Genomic_DNA"/>
</dbReference>
<proteinExistence type="predicted"/>
<feature type="chain" id="PRO_5034028362" evidence="1">
    <location>
        <begin position="26"/>
        <end position="153"/>
    </location>
</feature>
<keyword evidence="3" id="KW-1185">Reference proteome</keyword>
<dbReference type="GeneID" id="66061637"/>
<dbReference type="OrthoDB" id="2019572at2759"/>
<accession>A0A8E5HJN3</accession>
<feature type="signal peptide" evidence="1">
    <location>
        <begin position="1"/>
        <end position="25"/>
    </location>
</feature>